<reference evidence="1" key="1">
    <citation type="journal article" date="2023" name="Science">
        <title>Genome structures resolve the early diversification of teleost fishes.</title>
        <authorList>
            <person name="Parey E."/>
            <person name="Louis A."/>
            <person name="Montfort J."/>
            <person name="Bouchez O."/>
            <person name="Roques C."/>
            <person name="Iampietro C."/>
            <person name="Lluch J."/>
            <person name="Castinel A."/>
            <person name="Donnadieu C."/>
            <person name="Desvignes T."/>
            <person name="Floi Bucao C."/>
            <person name="Jouanno E."/>
            <person name="Wen M."/>
            <person name="Mejri S."/>
            <person name="Dirks R."/>
            <person name="Jansen H."/>
            <person name="Henkel C."/>
            <person name="Chen W.J."/>
            <person name="Zahm M."/>
            <person name="Cabau C."/>
            <person name="Klopp C."/>
            <person name="Thompson A.W."/>
            <person name="Robinson-Rechavi M."/>
            <person name="Braasch I."/>
            <person name="Lecointre G."/>
            <person name="Bobe J."/>
            <person name="Postlethwait J.H."/>
            <person name="Berthelot C."/>
            <person name="Roest Crollius H."/>
            <person name="Guiguen Y."/>
        </authorList>
    </citation>
    <scope>NUCLEOTIDE SEQUENCE</scope>
    <source>
        <strain evidence="1">NC1722</strain>
    </source>
</reference>
<organism evidence="1 2">
    <name type="scientific">Aldrovandia affinis</name>
    <dbReference type="NCBI Taxonomy" id="143900"/>
    <lineage>
        <taxon>Eukaryota</taxon>
        <taxon>Metazoa</taxon>
        <taxon>Chordata</taxon>
        <taxon>Craniata</taxon>
        <taxon>Vertebrata</taxon>
        <taxon>Euteleostomi</taxon>
        <taxon>Actinopterygii</taxon>
        <taxon>Neopterygii</taxon>
        <taxon>Teleostei</taxon>
        <taxon>Notacanthiformes</taxon>
        <taxon>Halosauridae</taxon>
        <taxon>Aldrovandia</taxon>
    </lineage>
</organism>
<name>A0AAD7W9F0_9TELE</name>
<sequence>MTPCCYSNIFWHEPMPLARSSRQQTYGRSDVITLTPSGQSSKLQNENKVNMEPSNHEWVHAHGCGIQCQLPLKGAKISPGQTGPEDRPQFHTVKVAVPPAPCCSARHLCCETGARLHRKGVLHPLRALLASTSHKPV</sequence>
<dbReference type="Proteomes" id="UP001221898">
    <property type="component" value="Unassembled WGS sequence"/>
</dbReference>
<keyword evidence="2" id="KW-1185">Reference proteome</keyword>
<comment type="caution">
    <text evidence="1">The sequence shown here is derived from an EMBL/GenBank/DDBJ whole genome shotgun (WGS) entry which is preliminary data.</text>
</comment>
<evidence type="ECO:0000313" key="2">
    <source>
        <dbReference type="Proteomes" id="UP001221898"/>
    </source>
</evidence>
<dbReference type="EMBL" id="JAINUG010000190">
    <property type="protein sequence ID" value="KAJ8388811.1"/>
    <property type="molecule type" value="Genomic_DNA"/>
</dbReference>
<gene>
    <name evidence="1" type="ORF">AAFF_G00130440</name>
</gene>
<protein>
    <submittedName>
        <fullName evidence="1">Uncharacterized protein</fullName>
    </submittedName>
</protein>
<evidence type="ECO:0000313" key="1">
    <source>
        <dbReference type="EMBL" id="KAJ8388811.1"/>
    </source>
</evidence>
<accession>A0AAD7W9F0</accession>
<dbReference type="AlphaFoldDB" id="A0AAD7W9F0"/>
<proteinExistence type="predicted"/>